<keyword evidence="6" id="KW-0297">G-protein coupled receptor</keyword>
<evidence type="ECO:0000256" key="4">
    <source>
        <dbReference type="ARBA" id="ARBA00022729"/>
    </source>
</evidence>
<dbReference type="GO" id="GO:0038039">
    <property type="term" value="C:G protein-coupled receptor heterodimeric complex"/>
    <property type="evidence" value="ECO:0007669"/>
    <property type="project" value="TreeGrafter"/>
</dbReference>
<evidence type="ECO:0000256" key="6">
    <source>
        <dbReference type="ARBA" id="ARBA00023040"/>
    </source>
</evidence>
<proteinExistence type="predicted"/>
<evidence type="ECO:0000313" key="16">
    <source>
        <dbReference type="Proteomes" id="UP000192223"/>
    </source>
</evidence>
<dbReference type="CTD" id="33248"/>
<dbReference type="PANTHER" id="PTHR10519">
    <property type="entry name" value="GABA-B RECEPTOR"/>
    <property type="match status" value="1"/>
</dbReference>
<keyword evidence="10" id="KW-0807">Transducer</keyword>
<dbReference type="InterPro" id="IPR017978">
    <property type="entry name" value="GPCR_3_C"/>
</dbReference>
<evidence type="ECO:0000256" key="5">
    <source>
        <dbReference type="ARBA" id="ARBA00022989"/>
    </source>
</evidence>
<feature type="transmembrane region" description="Helical" evidence="13">
    <location>
        <begin position="579"/>
        <end position="602"/>
    </location>
</feature>
<evidence type="ECO:0000256" key="12">
    <source>
        <dbReference type="SAM" id="Coils"/>
    </source>
</evidence>
<evidence type="ECO:0000313" key="17">
    <source>
        <dbReference type="RefSeq" id="XP_018329892.1"/>
    </source>
</evidence>
<dbReference type="RefSeq" id="XP_018329892.1">
    <property type="nucleotide sequence ID" value="XM_018474390.1"/>
</dbReference>
<organism evidence="16 17">
    <name type="scientific">Agrilus planipennis</name>
    <name type="common">Emerald ash borer</name>
    <name type="synonym">Agrilus marcopoli</name>
    <dbReference type="NCBI Taxonomy" id="224129"/>
    <lineage>
        <taxon>Eukaryota</taxon>
        <taxon>Metazoa</taxon>
        <taxon>Ecdysozoa</taxon>
        <taxon>Arthropoda</taxon>
        <taxon>Hexapoda</taxon>
        <taxon>Insecta</taxon>
        <taxon>Pterygota</taxon>
        <taxon>Neoptera</taxon>
        <taxon>Endopterygota</taxon>
        <taxon>Coleoptera</taxon>
        <taxon>Polyphaga</taxon>
        <taxon>Elateriformia</taxon>
        <taxon>Buprestoidea</taxon>
        <taxon>Buprestidae</taxon>
        <taxon>Agrilinae</taxon>
        <taxon>Agrilus</taxon>
    </lineage>
</organism>
<keyword evidence="9" id="KW-0325">Glycoprotein</keyword>
<dbReference type="PRINTS" id="PR01176">
    <property type="entry name" value="GABABRECEPTR"/>
</dbReference>
<evidence type="ECO:0000256" key="13">
    <source>
        <dbReference type="SAM" id="Phobius"/>
    </source>
</evidence>
<evidence type="ECO:0000256" key="10">
    <source>
        <dbReference type="ARBA" id="ARBA00023224"/>
    </source>
</evidence>
<feature type="signal peptide" evidence="14">
    <location>
        <begin position="1"/>
        <end position="17"/>
    </location>
</feature>
<dbReference type="OrthoDB" id="411630at2759"/>
<feature type="transmembrane region" description="Helical" evidence="13">
    <location>
        <begin position="538"/>
        <end position="559"/>
    </location>
</feature>
<evidence type="ECO:0000256" key="3">
    <source>
        <dbReference type="ARBA" id="ARBA00022692"/>
    </source>
</evidence>
<dbReference type="Proteomes" id="UP000192223">
    <property type="component" value="Unplaced"/>
</dbReference>
<sequence length="886" mass="101021">MIAQHFYAVLLLFGCLASLITLREKNKNDSRTAFNNDFNLSDEGNTGNNTLNVNELYKYESFFVRNYNESEDETKVRNVYIQGLFEIETKNGTRPEGYSEMLSAQLAIDHINKYKILPGYSLKLLINNTKCDPGIGLDRFFHALYSNNTVIMVLTGSCSTVTEALANVVPYWNVVQISYASKSPILSDRKKFPLFFRTVAVASSHNNARIAFVKQYKWETVAIFSENQEYYLLPLNNFVKDMELANISCSATITFSKENLLEQLTVLKELEVRVIFGSFSSSIAPQVFCEIYNLHMFGSEYVWILQEETNLWWEDANDKLCDKKELLLASDGIFLTSNHNNLSDVVSVYNLTSNDFFAELISYTNITISQYAPLVYDAVWTMAFTLREAIEYYDIQPKDFSYKNHQQLQAFLKIMKKMRFMGISGPVIYKGADRIGSTIFKQLQRGQTNSVAVFDPLSTALNFDCKFCKPVRWKDNQVPVARRILKKRLEAVPKLAFYTISSVSSLGIICSVIFLYFNLHFRRMRTVKLSSPYMNNTAVIGCMTVYLAVTILGMDSSFLPSKDGFTYLCIVETCRSENTLGWFTAMYGYKGILLMMVVYMAWETRRVKIPELNDSQYIGICVYSVLSSTLVIILSNLIPNHPTITYLTTAISILTSTTIIVILLFLPKLKSILARADPIDPIEKSMGLKTEFNTRRFLIDDPKDLIYRLEAQNKVYRNEIQLLDQEITRLENQLTHASSKVSSISGLGGLFLKHKRGSCCEYNTSRTLKTHSGVSRASWPTEVSDVDQTFSQNYSAFSSTGSTLYDQMKRLFGSISLVWHFKADDANSDDSVETKDEFVPLPIPEEEEDGEQRWLFNVTSAVQYSHKDINFAAQTENGGHMSKERY</sequence>
<dbReference type="FunFam" id="3.40.50.2300:FF:000751">
    <property type="match status" value="1"/>
</dbReference>
<feature type="coiled-coil region" evidence="12">
    <location>
        <begin position="706"/>
        <end position="740"/>
    </location>
</feature>
<protein>
    <recommendedName>
        <fullName evidence="11">Gamma-aminobutyric acid type B receptor subunit 2</fullName>
    </recommendedName>
</protein>
<dbReference type="InterPro" id="IPR028082">
    <property type="entry name" value="Peripla_BP_I"/>
</dbReference>
<feature type="transmembrane region" description="Helical" evidence="13">
    <location>
        <begin position="617"/>
        <end position="638"/>
    </location>
</feature>
<dbReference type="PANTHER" id="PTHR10519:SF46">
    <property type="entry name" value="METABOTROPIC GABA-B RECEPTOR SUBTYPE 3, ISOFORM A"/>
    <property type="match status" value="1"/>
</dbReference>
<keyword evidence="3 13" id="KW-0812">Transmembrane</keyword>
<dbReference type="PROSITE" id="PS50259">
    <property type="entry name" value="G_PROTEIN_RECEP_F3_4"/>
    <property type="match status" value="1"/>
</dbReference>
<evidence type="ECO:0000259" key="15">
    <source>
        <dbReference type="PROSITE" id="PS50259"/>
    </source>
</evidence>
<comment type="subcellular location">
    <subcellularLocation>
        <location evidence="1">Cell membrane</location>
        <topology evidence="1">Multi-pass membrane protein</topology>
    </subcellularLocation>
</comment>
<evidence type="ECO:0000256" key="2">
    <source>
        <dbReference type="ARBA" id="ARBA00022475"/>
    </source>
</evidence>
<keyword evidence="2" id="KW-1003">Cell membrane</keyword>
<evidence type="ECO:0000256" key="11">
    <source>
        <dbReference type="ARBA" id="ARBA00073785"/>
    </source>
</evidence>
<feature type="transmembrane region" description="Helical" evidence="13">
    <location>
        <begin position="495"/>
        <end position="517"/>
    </location>
</feature>
<dbReference type="Pfam" id="PF01094">
    <property type="entry name" value="ANF_receptor"/>
    <property type="match status" value="1"/>
</dbReference>
<dbReference type="Gene3D" id="3.40.50.2300">
    <property type="match status" value="2"/>
</dbReference>
<dbReference type="SUPFAM" id="SSF53822">
    <property type="entry name" value="Periplasmic binding protein-like I"/>
    <property type="match status" value="1"/>
</dbReference>
<evidence type="ECO:0000256" key="7">
    <source>
        <dbReference type="ARBA" id="ARBA00023136"/>
    </source>
</evidence>
<feature type="domain" description="G-protein coupled receptors family 3 profile" evidence="15">
    <location>
        <begin position="570"/>
        <end position="677"/>
    </location>
</feature>
<dbReference type="PRINTS" id="PR01177">
    <property type="entry name" value="GABAB1RECPTR"/>
</dbReference>
<evidence type="ECO:0000256" key="1">
    <source>
        <dbReference type="ARBA" id="ARBA00004651"/>
    </source>
</evidence>
<keyword evidence="16" id="KW-1185">Reference proteome</keyword>
<dbReference type="FunFam" id="3.40.50.2300:FF:000063">
    <property type="entry name" value="Gamma-aminobutyric acid type B receptor subunit"/>
    <property type="match status" value="1"/>
</dbReference>
<dbReference type="InterPro" id="IPR002455">
    <property type="entry name" value="GPCR3_GABA-B"/>
</dbReference>
<evidence type="ECO:0000256" key="9">
    <source>
        <dbReference type="ARBA" id="ARBA00023180"/>
    </source>
</evidence>
<dbReference type="InterPro" id="IPR001828">
    <property type="entry name" value="ANF_lig-bd_rcpt"/>
</dbReference>
<keyword evidence="4 14" id="KW-0732">Signal</keyword>
<dbReference type="Pfam" id="PF00003">
    <property type="entry name" value="7tm_3"/>
    <property type="match status" value="1"/>
</dbReference>
<keyword evidence="7 13" id="KW-0472">Membrane</keyword>
<feature type="transmembrane region" description="Helical" evidence="13">
    <location>
        <begin position="644"/>
        <end position="666"/>
    </location>
</feature>
<feature type="chain" id="PRO_5010736433" description="Gamma-aminobutyric acid type B receptor subunit 2" evidence="14">
    <location>
        <begin position="18"/>
        <end position="886"/>
    </location>
</feature>
<dbReference type="GO" id="GO:0007214">
    <property type="term" value="P:gamma-aminobutyric acid signaling pathway"/>
    <property type="evidence" value="ECO:0007669"/>
    <property type="project" value="TreeGrafter"/>
</dbReference>
<evidence type="ECO:0000256" key="14">
    <source>
        <dbReference type="SAM" id="SignalP"/>
    </source>
</evidence>
<dbReference type="GeneID" id="108740180"/>
<evidence type="ECO:0000256" key="8">
    <source>
        <dbReference type="ARBA" id="ARBA00023170"/>
    </source>
</evidence>
<name>A0A1W4XAP8_AGRPL</name>
<accession>A0A1W4XAP8</accession>
<keyword evidence="5 13" id="KW-1133">Transmembrane helix</keyword>
<keyword evidence="8 17" id="KW-0675">Receptor</keyword>
<dbReference type="CDD" id="cd06366">
    <property type="entry name" value="PBP1_GABAb_receptor"/>
    <property type="match status" value="1"/>
</dbReference>
<keyword evidence="12" id="KW-0175">Coiled coil</keyword>
<reference evidence="17" key="1">
    <citation type="submission" date="2025-08" db="UniProtKB">
        <authorList>
            <consortium name="RefSeq"/>
        </authorList>
    </citation>
    <scope>IDENTIFICATION</scope>
    <source>
        <tissue evidence="17">Entire body</tissue>
    </source>
</reference>
<dbReference type="AlphaFoldDB" id="A0A1W4XAP8"/>
<gene>
    <name evidence="17" type="primary">LOC108740180</name>
</gene>
<dbReference type="CDD" id="cd15047">
    <property type="entry name" value="7tmC_GABA-B-like"/>
    <property type="match status" value="1"/>
</dbReference>
<dbReference type="GO" id="GO:0004965">
    <property type="term" value="F:G protein-coupled GABA receptor activity"/>
    <property type="evidence" value="ECO:0007669"/>
    <property type="project" value="InterPro"/>
</dbReference>